<dbReference type="PANTHER" id="PTHR21725">
    <property type="entry name" value="E3 UBIQUITIN-PROTEIN LIGASE UBR4"/>
    <property type="match status" value="1"/>
</dbReference>
<dbReference type="OrthoDB" id="9027115at2759"/>
<proteinExistence type="predicted"/>
<name>A0A2B4SY60_STYPI</name>
<comment type="caution">
    <text evidence="2">The sequence shown here is derived from an EMBL/GenBank/DDBJ whole genome shotgun (WGS) entry which is preliminary data.</text>
</comment>
<reference evidence="3" key="1">
    <citation type="journal article" date="2017" name="bioRxiv">
        <title>Comparative analysis of the genomes of Stylophora pistillata and Acropora digitifera provides evidence for extensive differences between species of corals.</title>
        <authorList>
            <person name="Voolstra C.R."/>
            <person name="Li Y."/>
            <person name="Liew Y.J."/>
            <person name="Baumgarten S."/>
            <person name="Zoccola D."/>
            <person name="Flot J.-F."/>
            <person name="Tambutte S."/>
            <person name="Allemand D."/>
            <person name="Aranda M."/>
        </authorList>
    </citation>
    <scope>NUCLEOTIDE SEQUENCE [LARGE SCALE GENOMIC DNA]</scope>
</reference>
<keyword evidence="3" id="KW-1185">Reference proteome</keyword>
<gene>
    <name evidence="2" type="primary">Ubr4</name>
    <name evidence="2" type="ORF">AWC38_SpisGene1800</name>
</gene>
<protein>
    <submittedName>
        <fullName evidence="2">E3 ubiquitin-protein ligase UBR4</fullName>
    </submittedName>
</protein>
<evidence type="ECO:0000313" key="3">
    <source>
        <dbReference type="Proteomes" id="UP000225706"/>
    </source>
</evidence>
<sequence>MFVFTNILARGRDEWESAAPQNANTKCNGLLPIWRPQVSESAFASCLARTRQLSREEKTLKSFLDMPVEKWIESSFERISNVNMAEYSVYRPYIVYFVLIDRLHQLPKKHLAADDSGWPQGMLDYIRNNDEAVLNSGDKTDLLPSESLMELFDVADELRSETSPQVSVCPPPPNGYGAYLLQGRRMGGKSFPQDDDEELQAYYSAFQTRD</sequence>
<dbReference type="InterPro" id="IPR045189">
    <property type="entry name" value="UBR4-like"/>
</dbReference>
<dbReference type="PANTHER" id="PTHR21725:SF1">
    <property type="entry name" value="E3 UBIQUITIN-PROTEIN LIGASE UBR4"/>
    <property type="match status" value="1"/>
</dbReference>
<dbReference type="EMBL" id="LSMT01000013">
    <property type="protein sequence ID" value="PFX33315.1"/>
    <property type="molecule type" value="Genomic_DNA"/>
</dbReference>
<feature type="domain" description="E3 ubiquitin ligase UBR4 C-terminal" evidence="1">
    <location>
        <begin position="74"/>
        <end position="155"/>
    </location>
</feature>
<dbReference type="Proteomes" id="UP000225706">
    <property type="component" value="Unassembled WGS sequence"/>
</dbReference>
<dbReference type="AlphaFoldDB" id="A0A2B4SY60"/>
<accession>A0A2B4SY60</accession>
<evidence type="ECO:0000259" key="1">
    <source>
        <dbReference type="Pfam" id="PF13764"/>
    </source>
</evidence>
<organism evidence="2 3">
    <name type="scientific">Stylophora pistillata</name>
    <name type="common">Smooth cauliflower coral</name>
    <dbReference type="NCBI Taxonomy" id="50429"/>
    <lineage>
        <taxon>Eukaryota</taxon>
        <taxon>Metazoa</taxon>
        <taxon>Cnidaria</taxon>
        <taxon>Anthozoa</taxon>
        <taxon>Hexacorallia</taxon>
        <taxon>Scleractinia</taxon>
        <taxon>Astrocoeniina</taxon>
        <taxon>Pocilloporidae</taxon>
        <taxon>Stylophora</taxon>
    </lineage>
</organism>
<dbReference type="InterPro" id="IPR025704">
    <property type="entry name" value="E3_Ub_ligase_UBR4_C"/>
</dbReference>
<evidence type="ECO:0000313" key="2">
    <source>
        <dbReference type="EMBL" id="PFX33315.1"/>
    </source>
</evidence>
<feature type="domain" description="E3 ubiquitin ligase UBR4 C-terminal" evidence="1">
    <location>
        <begin position="7"/>
        <end position="49"/>
    </location>
</feature>
<dbReference type="Pfam" id="PF13764">
    <property type="entry name" value="E3_UbLigase_R4"/>
    <property type="match status" value="2"/>
</dbReference>
<dbReference type="STRING" id="50429.A0A2B4SY60"/>